<sequence>MQFFSVAYFFSILFCKYFLFIVFNCKVSNFYLLFFFFFFFFFFYLISQKNPRIKWLKVVFLPLFNNENIIQLKTAD</sequence>
<gene>
    <name evidence="2" type="ORF">O3M35_001703</name>
</gene>
<feature type="transmembrane region" description="Helical" evidence="1">
    <location>
        <begin position="30"/>
        <end position="47"/>
    </location>
</feature>
<protein>
    <recommendedName>
        <fullName evidence="4">ATP synthase F0 subunit 8</fullName>
    </recommendedName>
</protein>
<evidence type="ECO:0000313" key="3">
    <source>
        <dbReference type="Proteomes" id="UP001461498"/>
    </source>
</evidence>
<keyword evidence="1" id="KW-0472">Membrane</keyword>
<dbReference type="EMBL" id="JAPXFL010000010">
    <property type="protein sequence ID" value="KAK9500438.1"/>
    <property type="molecule type" value="Genomic_DNA"/>
</dbReference>
<evidence type="ECO:0000313" key="2">
    <source>
        <dbReference type="EMBL" id="KAK9500438.1"/>
    </source>
</evidence>
<evidence type="ECO:0008006" key="4">
    <source>
        <dbReference type="Google" id="ProtNLM"/>
    </source>
</evidence>
<comment type="caution">
    <text evidence="2">The sequence shown here is derived from an EMBL/GenBank/DDBJ whole genome shotgun (WGS) entry which is preliminary data.</text>
</comment>
<feature type="transmembrane region" description="Helical" evidence="1">
    <location>
        <begin position="7"/>
        <end position="24"/>
    </location>
</feature>
<proteinExistence type="predicted"/>
<dbReference type="Proteomes" id="UP001461498">
    <property type="component" value="Unassembled WGS sequence"/>
</dbReference>
<evidence type="ECO:0000256" key="1">
    <source>
        <dbReference type="SAM" id="Phobius"/>
    </source>
</evidence>
<organism evidence="2 3">
    <name type="scientific">Rhynocoris fuscipes</name>
    <dbReference type="NCBI Taxonomy" id="488301"/>
    <lineage>
        <taxon>Eukaryota</taxon>
        <taxon>Metazoa</taxon>
        <taxon>Ecdysozoa</taxon>
        <taxon>Arthropoda</taxon>
        <taxon>Hexapoda</taxon>
        <taxon>Insecta</taxon>
        <taxon>Pterygota</taxon>
        <taxon>Neoptera</taxon>
        <taxon>Paraneoptera</taxon>
        <taxon>Hemiptera</taxon>
        <taxon>Heteroptera</taxon>
        <taxon>Panheteroptera</taxon>
        <taxon>Cimicomorpha</taxon>
        <taxon>Reduviidae</taxon>
        <taxon>Harpactorinae</taxon>
        <taxon>Harpactorini</taxon>
        <taxon>Rhynocoris</taxon>
    </lineage>
</organism>
<name>A0AAW1CRR8_9HEMI</name>
<keyword evidence="1" id="KW-1133">Transmembrane helix</keyword>
<keyword evidence="3" id="KW-1185">Reference proteome</keyword>
<reference evidence="2 3" key="1">
    <citation type="submission" date="2022-12" db="EMBL/GenBank/DDBJ databases">
        <title>Chromosome-level genome assembly of true bugs.</title>
        <authorList>
            <person name="Ma L."/>
            <person name="Li H."/>
        </authorList>
    </citation>
    <scope>NUCLEOTIDE SEQUENCE [LARGE SCALE GENOMIC DNA]</scope>
    <source>
        <strain evidence="2">Lab_2022b</strain>
    </source>
</reference>
<dbReference type="AlphaFoldDB" id="A0AAW1CRR8"/>
<keyword evidence="1" id="KW-0812">Transmembrane</keyword>
<accession>A0AAW1CRR8</accession>